<dbReference type="Gene3D" id="3.40.190.10">
    <property type="entry name" value="Periplasmic binding protein-like II"/>
    <property type="match status" value="2"/>
</dbReference>
<comment type="caution">
    <text evidence="5">The sequence shown here is derived from an EMBL/GenBank/DDBJ whole genome shotgun (WGS) entry which is preliminary data.</text>
</comment>
<evidence type="ECO:0000313" key="5">
    <source>
        <dbReference type="EMBL" id="MDT0268842.1"/>
    </source>
</evidence>
<evidence type="ECO:0000256" key="1">
    <source>
        <dbReference type="ARBA" id="ARBA00004418"/>
    </source>
</evidence>
<dbReference type="Proteomes" id="UP001183410">
    <property type="component" value="Unassembled WGS sequence"/>
</dbReference>
<keyword evidence="6" id="KW-1185">Reference proteome</keyword>
<dbReference type="PROSITE" id="PS51257">
    <property type="entry name" value="PROKAR_LIPOPROTEIN"/>
    <property type="match status" value="1"/>
</dbReference>
<proteinExistence type="predicted"/>
<evidence type="ECO:0000313" key="6">
    <source>
        <dbReference type="Proteomes" id="UP001183410"/>
    </source>
</evidence>
<keyword evidence="4" id="KW-0574">Periplasm</keyword>
<dbReference type="PANTHER" id="PTHR30006:SF3">
    <property type="entry name" value="THIAMINE-BINDING PERIPLASMIC PROTEIN"/>
    <property type="match status" value="1"/>
</dbReference>
<accession>A0ABU2JV25</accession>
<dbReference type="PANTHER" id="PTHR30006">
    <property type="entry name" value="THIAMINE-BINDING PERIPLASMIC PROTEIN-RELATED"/>
    <property type="match status" value="1"/>
</dbReference>
<gene>
    <name evidence="5" type="ORF">RM844_21370</name>
</gene>
<evidence type="ECO:0000256" key="3">
    <source>
        <dbReference type="ARBA" id="ARBA00022729"/>
    </source>
</evidence>
<dbReference type="SUPFAM" id="SSF53850">
    <property type="entry name" value="Periplasmic binding protein-like II"/>
    <property type="match status" value="1"/>
</dbReference>
<sequence>MRRDPRTLRRVTTAAAVTSIGLVTACGGTPQPGSSGGGDQDVITVASWGGRFSEAMVTALAEPFTEETGIEVRVVDSPGNFVSQVQAQHEAGAVQWDIIDSAAASDAQYLYDQGLLLDHPAALRSTLETELGTDKLTEYSFTFANHAYVIACADERVERCPTTIEEFFDTEEFPGRRMMPGDASSYSQLITILGQATGNPVDAALPVDIETALDELRGIKDSVRVWWTSGDQMEQALQQGEADLGFMYSGRAFNLADTGLDVTVNWAGVYTPGHTALVADGPNQEGAARFLEWIAEHPEAQAEWSQLMNYSVPHPEALAALPAEEAERLSDWPANRELIAAQDVPWYLANKPEIDRGIQQTIQGG</sequence>
<dbReference type="EMBL" id="JAVREO010000013">
    <property type="protein sequence ID" value="MDT0268842.1"/>
    <property type="molecule type" value="Genomic_DNA"/>
</dbReference>
<keyword evidence="2" id="KW-0813">Transport</keyword>
<evidence type="ECO:0000256" key="2">
    <source>
        <dbReference type="ARBA" id="ARBA00022448"/>
    </source>
</evidence>
<keyword evidence="3" id="KW-0732">Signal</keyword>
<comment type="subcellular location">
    <subcellularLocation>
        <location evidence="1">Periplasm</location>
    </subcellularLocation>
</comment>
<reference evidence="6" key="1">
    <citation type="submission" date="2023-07" db="EMBL/GenBank/DDBJ databases">
        <title>30 novel species of actinomycetes from the DSMZ collection.</title>
        <authorList>
            <person name="Nouioui I."/>
        </authorList>
    </citation>
    <scope>NUCLEOTIDE SEQUENCE [LARGE SCALE GENOMIC DNA]</scope>
    <source>
        <strain evidence="6">DSM 44915</strain>
    </source>
</reference>
<protein>
    <submittedName>
        <fullName evidence="5">Extracellular solute-binding protein</fullName>
    </submittedName>
</protein>
<dbReference type="RefSeq" id="WP_311668930.1">
    <property type="nucleotide sequence ID" value="NZ_JAVREO010000013.1"/>
</dbReference>
<evidence type="ECO:0000256" key="4">
    <source>
        <dbReference type="ARBA" id="ARBA00022764"/>
    </source>
</evidence>
<organism evidence="5 6">
    <name type="scientific">Streptomyces chisholmiae</name>
    <dbReference type="NCBI Taxonomy" id="3075540"/>
    <lineage>
        <taxon>Bacteria</taxon>
        <taxon>Bacillati</taxon>
        <taxon>Actinomycetota</taxon>
        <taxon>Actinomycetes</taxon>
        <taxon>Kitasatosporales</taxon>
        <taxon>Streptomycetaceae</taxon>
        <taxon>Streptomyces</taxon>
    </lineage>
</organism>
<name>A0ABU2JV25_9ACTN</name>
<dbReference type="Pfam" id="PF13416">
    <property type="entry name" value="SBP_bac_8"/>
    <property type="match status" value="1"/>
</dbReference>
<dbReference type="InterPro" id="IPR006059">
    <property type="entry name" value="SBP"/>
</dbReference>